<dbReference type="AlphaFoldDB" id="A0A1X0QM83"/>
<dbReference type="Proteomes" id="UP000242414">
    <property type="component" value="Unassembled WGS sequence"/>
</dbReference>
<dbReference type="VEuPathDB" id="FungiDB:BCV72DRAFT_310557"/>
<reference evidence="1" key="1">
    <citation type="journal article" date="2016" name="Proc. Natl. Acad. Sci. U.S.A.">
        <title>Lipid metabolic changes in an early divergent fungus govern the establishment of a mutualistic symbiosis with endobacteria.</title>
        <authorList>
            <person name="Lastovetsky O.A."/>
            <person name="Gaspar M.L."/>
            <person name="Mondo S.J."/>
            <person name="LaButti K.M."/>
            <person name="Sandor L."/>
            <person name="Grigoriev I.V."/>
            <person name="Henry S.A."/>
            <person name="Pawlowska T.E."/>
        </authorList>
    </citation>
    <scope>NUCLEOTIDE SEQUENCE [LARGE SCALE GENOMIC DNA]</scope>
    <source>
        <strain evidence="1">ATCC 52814</strain>
    </source>
</reference>
<evidence type="ECO:0000313" key="1">
    <source>
        <dbReference type="EMBL" id="ORE00872.1"/>
    </source>
</evidence>
<dbReference type="EMBL" id="KV922240">
    <property type="protein sequence ID" value="ORE00872.1"/>
    <property type="molecule type" value="Genomic_DNA"/>
</dbReference>
<sequence>MPRPSSSMLFVPPTGVHAMHGVLKRDFNTGLKIWFYFNRGKIQRGTWVISNQIVVCGFYANKEMSKETAEKFTHEAMAIAS</sequence>
<accession>A0A1X0QM83</accession>
<organism evidence="1">
    <name type="scientific">Rhizopus microsporus var. microsporus</name>
    <dbReference type="NCBI Taxonomy" id="86635"/>
    <lineage>
        <taxon>Eukaryota</taxon>
        <taxon>Fungi</taxon>
        <taxon>Fungi incertae sedis</taxon>
        <taxon>Mucoromycota</taxon>
        <taxon>Mucoromycotina</taxon>
        <taxon>Mucoromycetes</taxon>
        <taxon>Mucorales</taxon>
        <taxon>Mucorineae</taxon>
        <taxon>Rhizopodaceae</taxon>
        <taxon>Rhizopus</taxon>
    </lineage>
</organism>
<proteinExistence type="predicted"/>
<name>A0A1X0QM83_RHIZD</name>
<protein>
    <submittedName>
        <fullName evidence="1">Uncharacterized protein</fullName>
    </submittedName>
</protein>
<gene>
    <name evidence="1" type="ORF">BCV72DRAFT_310557</name>
</gene>